<feature type="compositionally biased region" description="Low complexity" evidence="1">
    <location>
        <begin position="409"/>
        <end position="421"/>
    </location>
</feature>
<dbReference type="AlphaFoldDB" id="A0A8S0RGH2"/>
<feature type="compositionally biased region" description="Basic and acidic residues" evidence="1">
    <location>
        <begin position="865"/>
        <end position="874"/>
    </location>
</feature>
<feature type="region of interest" description="Disordered" evidence="1">
    <location>
        <begin position="409"/>
        <end position="432"/>
    </location>
</feature>
<dbReference type="InterPro" id="IPR024593">
    <property type="entry name" value="DUF3444"/>
</dbReference>
<name>A0A8S0RGH2_OLEEU</name>
<dbReference type="SUPFAM" id="SSF46565">
    <property type="entry name" value="Chaperone J-domain"/>
    <property type="match status" value="1"/>
</dbReference>
<dbReference type="Pfam" id="PF11926">
    <property type="entry name" value="DUF3444"/>
    <property type="match status" value="1"/>
</dbReference>
<dbReference type="Gene3D" id="1.10.287.110">
    <property type="entry name" value="DnaJ domain"/>
    <property type="match status" value="1"/>
</dbReference>
<dbReference type="Pfam" id="PF00226">
    <property type="entry name" value="DnaJ"/>
    <property type="match status" value="1"/>
</dbReference>
<dbReference type="PANTHER" id="PTHR44137">
    <property type="entry name" value="BNAC03G44070D PROTEIN"/>
    <property type="match status" value="1"/>
</dbReference>
<feature type="region of interest" description="Disordered" evidence="1">
    <location>
        <begin position="865"/>
        <end position="892"/>
    </location>
</feature>
<dbReference type="InterPro" id="IPR036869">
    <property type="entry name" value="J_dom_sf"/>
</dbReference>
<feature type="compositionally biased region" description="Basic and acidic residues" evidence="1">
    <location>
        <begin position="474"/>
        <end position="486"/>
    </location>
</feature>
<dbReference type="OrthoDB" id="66964at2759"/>
<evidence type="ECO:0000313" key="4">
    <source>
        <dbReference type="Proteomes" id="UP000594638"/>
    </source>
</evidence>
<sequence length="919" mass="103540">MKSRIIRKIDTRHMYRVLKKRETSLSLRIGIFCAHSNIRFAETNRRISKMECNKYEAIRCKAIAEKKLEEEDIAEAKKFAMKAETLFPTLDNLSQLLKVINFYDGYEKKINGEVNWYGILGVDPLADVDTLRKAHKRMALDLHPDRNKSFGAEEAFKILSQARSVLFDKDNKLLYDLKLNFSGHQRVSVRNSPLPANKNMFGNFTSCSSSLSERNIETSGKAQNLPTCPKNPAITRSSHYNPPPLWPRYQTTTDGGQHIPTHQKTPETATWSQFVATPPQHMTPEAAANFPFVHVHNYQNPTIATNFQLFPTQLIPRKQMPARHHQFTPANNFVLNPRPPESRPETFWTSCNKCKILYEFLKIYLDQTLMCPHCREPFLAKERSAPASVSIRSSHVPWSFHHQKPGLSAAAVSSKSSTASATRNTETAHRVQSVGECLKRWHREAVSVGGSEEALLDKTDAPSASENSIKKRRIDGQKRNSGKDRNQSTAGSRAAHTISMGNLKGNLGAEKVTSASDQFASTKELSQSELRIMLMRKAKTEILKKLNQWSIGAELESANEKGMNMENKQKSAVIDLKIHKSKISSLLGSSKMAQPQNSSMRDGTGELNENVEETVSMSVPDANFCNFDEDRVEASFSKNQVWALYDDDDGMPRYYALIHDVMSRKPFKMEISWLNSKSTAEFGPLNWVSSGFAKTSGYFRVGKPIVNKSLSSFSHQVKWKKGARGAIQIFPAKGDVWALYKNWSVDWNELTEDDVIHKYDVVVIAEDYNEDKGVVVSPMIKVAGFTSVFRQHLDPMEFHTIPREEMFRFSHQVPSYVLTGLEAQNVPKGSWDLDPASLPLELLQPKTESKAVIDAENPLKCKRLDGSSEAKNESSSKANANTEDGEAFENAERGFSKPFLTYSRRGKKIKTAGDTDRAK</sequence>
<protein>
    <recommendedName>
        <fullName evidence="2">J domain-containing protein</fullName>
    </recommendedName>
</protein>
<proteinExistence type="predicted"/>
<dbReference type="InterPro" id="IPR056988">
    <property type="entry name" value="Zn_ribbon_pln"/>
</dbReference>
<gene>
    <name evidence="3" type="ORF">OLEA9_A067933</name>
</gene>
<accession>A0A8S0RGH2</accession>
<feature type="region of interest" description="Disordered" evidence="1">
    <location>
        <begin position="452"/>
        <end position="498"/>
    </location>
</feature>
<dbReference type="PRINTS" id="PR00625">
    <property type="entry name" value="JDOMAIN"/>
</dbReference>
<dbReference type="SMART" id="SM00271">
    <property type="entry name" value="DnaJ"/>
    <property type="match status" value="1"/>
</dbReference>
<keyword evidence="4" id="KW-1185">Reference proteome</keyword>
<evidence type="ECO:0000313" key="3">
    <source>
        <dbReference type="EMBL" id="CAA2978723.1"/>
    </source>
</evidence>
<feature type="domain" description="J" evidence="2">
    <location>
        <begin position="115"/>
        <end position="179"/>
    </location>
</feature>
<evidence type="ECO:0000259" key="2">
    <source>
        <dbReference type="PROSITE" id="PS50076"/>
    </source>
</evidence>
<dbReference type="Gramene" id="OE9A067933T1">
    <property type="protein sequence ID" value="OE9A067933C1"/>
    <property type="gene ID" value="OE9A067933"/>
</dbReference>
<feature type="region of interest" description="Disordered" evidence="1">
    <location>
        <begin position="218"/>
        <end position="243"/>
    </location>
</feature>
<dbReference type="Pfam" id="PF23551">
    <property type="entry name" value="Zn_ribbon_20"/>
    <property type="match status" value="1"/>
</dbReference>
<dbReference type="CDD" id="cd06257">
    <property type="entry name" value="DnaJ"/>
    <property type="match status" value="1"/>
</dbReference>
<organism evidence="3 4">
    <name type="scientific">Olea europaea subsp. europaea</name>
    <dbReference type="NCBI Taxonomy" id="158383"/>
    <lineage>
        <taxon>Eukaryota</taxon>
        <taxon>Viridiplantae</taxon>
        <taxon>Streptophyta</taxon>
        <taxon>Embryophyta</taxon>
        <taxon>Tracheophyta</taxon>
        <taxon>Spermatophyta</taxon>
        <taxon>Magnoliopsida</taxon>
        <taxon>eudicotyledons</taxon>
        <taxon>Gunneridae</taxon>
        <taxon>Pentapetalae</taxon>
        <taxon>asterids</taxon>
        <taxon>lamiids</taxon>
        <taxon>Lamiales</taxon>
        <taxon>Oleaceae</taxon>
        <taxon>Oleeae</taxon>
        <taxon>Olea</taxon>
    </lineage>
</organism>
<dbReference type="PROSITE" id="PS50076">
    <property type="entry name" value="DNAJ_2"/>
    <property type="match status" value="1"/>
</dbReference>
<evidence type="ECO:0000256" key="1">
    <source>
        <dbReference type="SAM" id="MobiDB-lite"/>
    </source>
</evidence>
<dbReference type="EMBL" id="CACTIH010003622">
    <property type="protein sequence ID" value="CAA2978723.1"/>
    <property type="molecule type" value="Genomic_DNA"/>
</dbReference>
<dbReference type="Proteomes" id="UP000594638">
    <property type="component" value="Unassembled WGS sequence"/>
</dbReference>
<comment type="caution">
    <text evidence="3">The sequence shown here is derived from an EMBL/GenBank/DDBJ whole genome shotgun (WGS) entry which is preliminary data.</text>
</comment>
<dbReference type="PANTHER" id="PTHR44137:SF61">
    <property type="entry name" value="J DOMAIN-CONTAINING PROTEIN"/>
    <property type="match status" value="1"/>
</dbReference>
<dbReference type="InterPro" id="IPR001623">
    <property type="entry name" value="DnaJ_domain"/>
</dbReference>
<reference evidence="3 4" key="1">
    <citation type="submission" date="2019-12" db="EMBL/GenBank/DDBJ databases">
        <authorList>
            <person name="Alioto T."/>
            <person name="Alioto T."/>
            <person name="Gomez Garrido J."/>
        </authorList>
    </citation>
    <scope>NUCLEOTIDE SEQUENCE [LARGE SCALE GENOMIC DNA]</scope>
</reference>